<dbReference type="RefSeq" id="WP_167714124.1">
    <property type="nucleotide sequence ID" value="NZ_CP050861.1"/>
</dbReference>
<reference evidence="1" key="1">
    <citation type="submission" date="2020-04" db="EMBL/GenBank/DDBJ databases">
        <title>Tenacibaculum mesophilum bac2.</title>
        <authorList>
            <person name="Li M."/>
        </authorList>
    </citation>
    <scope>NUCLEOTIDE SEQUENCE</scope>
    <source>
        <strain evidence="1">Bac2</strain>
    </source>
</reference>
<sequence>MKIKHFLKPLFFLFISIILTNCSSEENEIEIIPTSFNTSNDFNYFINHNNTLKIYLKGTFKDGNDLADVTDRGFVYGKSSNPIPNGNNTVVAAGPADNITGIVDNLQNETTYYIRGYFKLSDNTYFYGNEIKINTSIDASESRSINMIIKPKLFFKNSEGITPELEVISIEKESPKEIGFEYSLNEDFSNSSIALDTDVSGNIFKNIYTEFIEELTPETTYYFRPYAKYNDGSVTNGGTSVASFKTNKAF</sequence>
<gene>
    <name evidence="1" type="ORF">HER15_04960</name>
</gene>
<evidence type="ECO:0000313" key="1">
    <source>
        <dbReference type="EMBL" id="UTD14864.1"/>
    </source>
</evidence>
<evidence type="ECO:0008006" key="3">
    <source>
        <dbReference type="Google" id="ProtNLM"/>
    </source>
</evidence>
<dbReference type="AlphaFoldDB" id="A0AAE9SGJ0"/>
<dbReference type="Proteomes" id="UP001056837">
    <property type="component" value="Chromosome"/>
</dbReference>
<accession>A0AAE9SGJ0</accession>
<name>A0AAE9SGJ0_9FLAO</name>
<dbReference type="EMBL" id="CP050861">
    <property type="protein sequence ID" value="UTD14864.1"/>
    <property type="molecule type" value="Genomic_DNA"/>
</dbReference>
<evidence type="ECO:0000313" key="2">
    <source>
        <dbReference type="Proteomes" id="UP001056837"/>
    </source>
</evidence>
<proteinExistence type="predicted"/>
<organism evidence="1 2">
    <name type="scientific">Tenacibaculum mesophilum</name>
    <dbReference type="NCBI Taxonomy" id="104268"/>
    <lineage>
        <taxon>Bacteria</taxon>
        <taxon>Pseudomonadati</taxon>
        <taxon>Bacteroidota</taxon>
        <taxon>Flavobacteriia</taxon>
        <taxon>Flavobacteriales</taxon>
        <taxon>Flavobacteriaceae</taxon>
        <taxon>Tenacibaculum</taxon>
    </lineage>
</organism>
<protein>
    <recommendedName>
        <fullName evidence="3">Fibronectin type-III domain-containing protein</fullName>
    </recommendedName>
</protein>